<dbReference type="Gene3D" id="2.60.40.1170">
    <property type="entry name" value="Mu homology domain, subdomain B"/>
    <property type="match status" value="1"/>
</dbReference>
<dbReference type="PANTHER" id="PTHR34819">
    <property type="entry name" value="LARGE CYSTEINE-RICH PERIPLASMIC PROTEIN OMCB"/>
    <property type="match status" value="1"/>
</dbReference>
<keyword evidence="1" id="KW-0378">Hydrolase</keyword>
<dbReference type="InterPro" id="IPR047589">
    <property type="entry name" value="DUF11_rpt"/>
</dbReference>
<feature type="domain" description="DUF11" evidence="4">
    <location>
        <begin position="573"/>
        <end position="682"/>
    </location>
</feature>
<feature type="domain" description="DUF7927" evidence="6">
    <location>
        <begin position="993"/>
        <end position="1112"/>
    </location>
</feature>
<feature type="transmembrane region" description="Helical" evidence="3">
    <location>
        <begin position="1903"/>
        <end position="1921"/>
    </location>
</feature>
<dbReference type="Gene3D" id="2.60.40.740">
    <property type="match status" value="2"/>
</dbReference>
<feature type="domain" description="DUF7927" evidence="6">
    <location>
        <begin position="1369"/>
        <end position="1483"/>
    </location>
</feature>
<evidence type="ECO:0000256" key="2">
    <source>
        <dbReference type="ARBA" id="ARBA00023295"/>
    </source>
</evidence>
<protein>
    <recommendedName>
        <fullName evidence="8">Gram-positive cocci surface proteins LPxTG domain-containing protein</fullName>
    </recommendedName>
</protein>
<feature type="domain" description="DUF7507" evidence="5">
    <location>
        <begin position="902"/>
        <end position="975"/>
    </location>
</feature>
<feature type="domain" description="DUF7927" evidence="6">
    <location>
        <begin position="1754"/>
        <end position="1876"/>
    </location>
</feature>
<keyword evidence="3" id="KW-0472">Membrane</keyword>
<organism evidence="7">
    <name type="scientific">Leifsonia sp. NPDC080035</name>
    <dbReference type="NCBI Taxonomy" id="3143936"/>
    <lineage>
        <taxon>Bacteria</taxon>
        <taxon>Bacillati</taxon>
        <taxon>Actinomycetota</taxon>
        <taxon>Actinomycetes</taxon>
        <taxon>Micrococcales</taxon>
        <taxon>Microbacteriaceae</taxon>
        <taxon>Leifsonia</taxon>
    </lineage>
</organism>
<feature type="domain" description="DUF7927" evidence="6">
    <location>
        <begin position="1491"/>
        <end position="1616"/>
    </location>
</feature>
<dbReference type="Gene3D" id="2.60.40.290">
    <property type="match status" value="1"/>
</dbReference>
<feature type="domain" description="DUF7927" evidence="6">
    <location>
        <begin position="1120"/>
        <end position="1244"/>
    </location>
</feature>
<dbReference type="InterPro" id="IPR001434">
    <property type="entry name" value="OmcB-like_DUF11"/>
</dbReference>
<evidence type="ECO:0000259" key="5">
    <source>
        <dbReference type="Pfam" id="PF24346"/>
    </source>
</evidence>
<keyword evidence="3" id="KW-0812">Transmembrane</keyword>
<evidence type="ECO:0000256" key="3">
    <source>
        <dbReference type="SAM" id="Phobius"/>
    </source>
</evidence>
<keyword evidence="2" id="KW-0326">Glycosidase</keyword>
<evidence type="ECO:0000313" key="7">
    <source>
        <dbReference type="EMBL" id="XBM48854.1"/>
    </source>
</evidence>
<feature type="transmembrane region" description="Helical" evidence="3">
    <location>
        <begin position="21"/>
        <end position="42"/>
    </location>
</feature>
<dbReference type="InterPro" id="IPR055354">
    <property type="entry name" value="DUF7507"/>
</dbReference>
<reference evidence="7" key="1">
    <citation type="submission" date="2024-05" db="EMBL/GenBank/DDBJ databases">
        <title>The Natural Products Discovery Center: Release of the First 8490 Sequenced Strains for Exploring Actinobacteria Biosynthetic Diversity.</title>
        <authorList>
            <person name="Kalkreuter E."/>
            <person name="Kautsar S.A."/>
            <person name="Yang D."/>
            <person name="Bader C.D."/>
            <person name="Teijaro C.N."/>
            <person name="Fluegel L."/>
            <person name="Davis C.M."/>
            <person name="Simpson J.R."/>
            <person name="Lauterbach L."/>
            <person name="Steele A.D."/>
            <person name="Gui C."/>
            <person name="Meng S."/>
            <person name="Li G."/>
            <person name="Viehrig K."/>
            <person name="Ye F."/>
            <person name="Su P."/>
            <person name="Kiefer A.F."/>
            <person name="Nichols A."/>
            <person name="Cepeda A.J."/>
            <person name="Yan W."/>
            <person name="Fan B."/>
            <person name="Jiang Y."/>
            <person name="Adhikari A."/>
            <person name="Zheng C.-J."/>
            <person name="Schuster L."/>
            <person name="Cowan T.M."/>
            <person name="Smanski M.J."/>
            <person name="Chevrette M.G."/>
            <person name="de Carvalho L.P.S."/>
            <person name="Shen B."/>
        </authorList>
    </citation>
    <scope>NUCLEOTIDE SEQUENCE</scope>
    <source>
        <strain evidence="7">NPDC080035</strain>
    </source>
</reference>
<dbReference type="Pfam" id="PF24346">
    <property type="entry name" value="DUF7507"/>
    <property type="match status" value="1"/>
</dbReference>
<keyword evidence="3" id="KW-1133">Transmembrane helix</keyword>
<evidence type="ECO:0000259" key="4">
    <source>
        <dbReference type="Pfam" id="PF01345"/>
    </source>
</evidence>
<dbReference type="EMBL" id="CP157390">
    <property type="protein sequence ID" value="XBM48854.1"/>
    <property type="molecule type" value="Genomic_DNA"/>
</dbReference>
<dbReference type="Pfam" id="PF25549">
    <property type="entry name" value="DUF7927"/>
    <property type="match status" value="6"/>
</dbReference>
<feature type="domain" description="DUF7927" evidence="6">
    <location>
        <begin position="1622"/>
        <end position="1745"/>
    </location>
</feature>
<dbReference type="InterPro" id="IPR051172">
    <property type="entry name" value="Chlamydia_OmcB"/>
</dbReference>
<sequence length="1929" mass="196765">MSAGRYGRARHRDGRLTLRTPWRWLAGLLAGGLAIGTVMVGVPAVAAPVYEIEAQWAPGTPTAVKSGDVVTGVWRVNVNDDSPAPANDPVDDVTVTIAAANGRYTALPSLCLTNGVTPASSISADGHTLICNLGTHDEGTAVTLQAPIVADGATNAQITATGSIGGASAALPPIALSNPFAMDMRWGVGTPTFSVGNGGYLLDFEWTLSKGLGSEAGPQSIVYNLNIASPQGGAVSVDAKGCTPFSGPAAADGHPWSGGSHPADHMTVPAGTCTIVQTGATTFRMTITGIDYQPSNPPTLDSAGSRLPVDKVALASGSIWIRVNTAASGSAVLNSDAPTYTSTSGKTVVDLASNNAESKAWTTPGLYSSGWGRGYTNSGGTQWDDTYRVAAGTTVGQYMDTAYQLHTDRPDDRLVGMCTALDTKYVTFGGWAWGQPLDDTIGATAEYYVGTDPTVDPASAGYDPNAFNCGSTTGWTTTPPADLSTVKALRITGTQGQFEKLSTQSNITPIVTQHIKPGVPAGTDIWSFFSGIVDVPLNNWWNGTGCITPTPGSRYPCTTGFRDVLRIVTAEPSIAKSVDRSVVSPGQPAAYTLTYSANGAGAIPATVDGFQLVDTLPAGVTYVSGSANPEPAVSANGSGQQVLTWTLNGVATNADHALTYLAVADSSVTPGAALTNAVTATYAGISKSASAQVTVATDGYTTIGKVATTPFIPNTDGKGNGSGSWTVTLKSFDPVKQPYTDTIDILPYVGDGRGTAFSGDYTIGQIAAAAGATVYYTTKDPATLSDDPGAASNGSAGSVTGNTVGWSTTYTKDATAIRVIGPALAPGATQEFSIPVTTAGATGGDTLVNRAQARDGNTKLVMRTSAAMTVANYYSAALKKEVQDADGTWHDANDVTDYPTFRTGDQVHYRITVTNTGQGTLKNIVVTDDKFSEGGFTVGSLDPGRSTSFDYFPTLNGGGTLINTACATADTPADSQQAPTINCDPAGVQLTNYTVEKSSNPASGATVHPGDRITYTVTVKQQGDAPAAASFTDSLAKVLDDATYQGDVTASLGTAAVSGSTLSWNGTVPVGQTATITYSVIVKGAAALAANGDYTIGNQVTSAGCVDAASCATEHEVAAYRVQKTSDPATGSNVEVGSTIDYTITVTQQGEAAYTGASLSDDLSGLLDDATWNDDPSASAGTVAYDPAAQKITWTGDLAVGQKVTITYSVTVTGVGDTHLLNVVTSDGCFSAGDCTTEQWTATYKTVKTASPASGANVQVGDTITYTVTVSQAGLGRVVAQFFRDDLTNVTDDATFDPATLTASAGTASYDAATGRIGWTGNLGPGDVATVTYKVVVTGKGDTVIGNTVTSPGCESDADCTTVHHTGTYTVEKTADPASGSSVQIGDIVKYTVTVRQHGTGPVNQAAFRDDLSKVLDDATWNGDLRSTDGGATYTAPVVDWAGRLAVGDVVTVTYSVTVTGAGDMTLDNVVTSDGCADAASCSTEHLTGDYTVTKTSAPAPGADVKIGDTITYTVTVAQHGPGVVTGASAKDDLSKVLDDAMWNDDAKASSGTVKRVGDTLTWSGDLAVGAVVTITYTVTVTGAGDMTLTNTVAPGDSRGECVPAPDQNPDCTTTHETGNFTYSKMSDPASPATVAVGDTVTYTVTVTQVGPAAVPGAALVDDLSGVLDDATFVDGSAKATAGTVARNGNALTWTGDLAVGQVVTITYQATVKGGGDTTLHNTVAPPPGSHLGECVTAPDGTPACETTQKYGGYVFSKTADPKPGATVKIGDTIHYTVTVAQTGAAAVTGHLTDDLSKVLDDASWNGDEKATAGTVERAGDLLTWTGPLAVGGTVTITYSVTVTGDGDQRIANVVTSPDTTAACVPAADGNPGCATEHTLTDPPTPAHPQDPLAATGATIQRGLIGTAVALMAAGVVLLFVRRRRRAEH</sequence>
<proteinExistence type="predicted"/>
<dbReference type="PANTHER" id="PTHR34819:SF3">
    <property type="entry name" value="CELL SURFACE PROTEIN"/>
    <property type="match status" value="1"/>
</dbReference>
<dbReference type="InterPro" id="IPR057687">
    <property type="entry name" value="DUF7927"/>
</dbReference>
<evidence type="ECO:0000259" key="6">
    <source>
        <dbReference type="Pfam" id="PF25549"/>
    </source>
</evidence>
<dbReference type="GO" id="GO:0030247">
    <property type="term" value="F:polysaccharide binding"/>
    <property type="evidence" value="ECO:0007669"/>
    <property type="project" value="InterPro"/>
</dbReference>
<evidence type="ECO:0000256" key="1">
    <source>
        <dbReference type="ARBA" id="ARBA00022801"/>
    </source>
</evidence>
<gene>
    <name evidence="7" type="ORF">AAME72_03100</name>
</gene>
<dbReference type="NCBIfam" id="TIGR01451">
    <property type="entry name" value="B_ant_repeat"/>
    <property type="match status" value="5"/>
</dbReference>
<name>A0AAU7GEB5_9MICO</name>
<dbReference type="InterPro" id="IPR012291">
    <property type="entry name" value="CBM2_carb-bd_dom_sf"/>
</dbReference>
<dbReference type="GO" id="GO:0004553">
    <property type="term" value="F:hydrolase activity, hydrolyzing O-glycosyl compounds"/>
    <property type="evidence" value="ECO:0007669"/>
    <property type="project" value="InterPro"/>
</dbReference>
<evidence type="ECO:0008006" key="8">
    <source>
        <dbReference type="Google" id="ProtNLM"/>
    </source>
</evidence>
<dbReference type="Pfam" id="PF01345">
    <property type="entry name" value="DUF11"/>
    <property type="match status" value="1"/>
</dbReference>
<accession>A0AAU7GEB5</accession>
<dbReference type="RefSeq" id="WP_348788775.1">
    <property type="nucleotide sequence ID" value="NZ_CP157390.1"/>
</dbReference>